<evidence type="ECO:0000313" key="2">
    <source>
        <dbReference type="EMBL" id="TEB04526.1"/>
    </source>
</evidence>
<proteinExistence type="predicted"/>
<feature type="domain" description="Metallo-beta-lactamase" evidence="1">
    <location>
        <begin position="23"/>
        <end position="231"/>
    </location>
</feature>
<evidence type="ECO:0000313" key="3">
    <source>
        <dbReference type="Proteomes" id="UP000298324"/>
    </source>
</evidence>
<dbReference type="Gene3D" id="3.60.15.10">
    <property type="entry name" value="Ribonuclease Z/Hydroxyacylglutathione hydrolase-like"/>
    <property type="match status" value="1"/>
</dbReference>
<reference evidence="2 3" key="1">
    <citation type="journal article" date="2018" name="Environ. Microbiol.">
        <title>Novel energy conservation strategies and behaviour of Pelotomaculum schinkii driving syntrophic propionate catabolism.</title>
        <authorList>
            <person name="Hidalgo-Ahumada C.A.P."/>
            <person name="Nobu M.K."/>
            <person name="Narihiro T."/>
            <person name="Tamaki H."/>
            <person name="Liu W.T."/>
            <person name="Kamagata Y."/>
            <person name="Stams A.J.M."/>
            <person name="Imachi H."/>
            <person name="Sousa D.Z."/>
        </authorList>
    </citation>
    <scope>NUCLEOTIDE SEQUENCE [LARGE SCALE GENOMIC DNA]</scope>
    <source>
        <strain evidence="2 3">HH</strain>
    </source>
</reference>
<sequence>MIEEIYPDIYRIEIPLPRNPLKYLNSYLIKGRERNLLIDTGFNQEECRKAMYEGLKKLEVDLNKTDLFITHLHADHSGLVAFLATDKSKVYCSGIDAELINYGVSGVFLSEMHELLSKQGFPLEELECAIEEHPARKYHLGRKQVFNTVKENDTIQVDDYIFKCIATPGHSPGHMCLYEANKKILFSGDHVLDEITPAINIIKWSSNPLRDYLNSLVRIDQLETNLTLPAHRKIINNVHKRINEIRQHHDIRLIEILNILYKGKMNAYQVASQMTWEVTYSSWEQFPVTQKYFATTEAISHLNYLCKKNMVRQINNNEEKLFELIN</sequence>
<accession>A0A4Y7R6Z6</accession>
<protein>
    <submittedName>
        <fullName evidence="2">Metallo-beta-lactamase/flavodoxin domain-containing protein</fullName>
    </submittedName>
</protein>
<dbReference type="Pfam" id="PF00753">
    <property type="entry name" value="Lactamase_B"/>
    <property type="match status" value="1"/>
</dbReference>
<dbReference type="EMBL" id="QFGA01000003">
    <property type="protein sequence ID" value="TEB04526.1"/>
    <property type="molecule type" value="Genomic_DNA"/>
</dbReference>
<dbReference type="Gene3D" id="1.10.10.10">
    <property type="entry name" value="Winged helix-like DNA-binding domain superfamily/Winged helix DNA-binding domain"/>
    <property type="match status" value="1"/>
</dbReference>
<dbReference type="InterPro" id="IPR036388">
    <property type="entry name" value="WH-like_DNA-bd_sf"/>
</dbReference>
<organism evidence="2 3">
    <name type="scientific">Pelotomaculum schinkii</name>
    <dbReference type="NCBI Taxonomy" id="78350"/>
    <lineage>
        <taxon>Bacteria</taxon>
        <taxon>Bacillati</taxon>
        <taxon>Bacillota</taxon>
        <taxon>Clostridia</taxon>
        <taxon>Eubacteriales</taxon>
        <taxon>Desulfotomaculaceae</taxon>
        <taxon>Pelotomaculum</taxon>
    </lineage>
</organism>
<dbReference type="InterPro" id="IPR036866">
    <property type="entry name" value="RibonucZ/Hydroxyglut_hydro"/>
</dbReference>
<dbReference type="PANTHER" id="PTHR23131">
    <property type="entry name" value="ENDORIBONUCLEASE LACTB2"/>
    <property type="match status" value="1"/>
</dbReference>
<dbReference type="InterPro" id="IPR001279">
    <property type="entry name" value="Metallo-B-lactamas"/>
</dbReference>
<keyword evidence="3" id="KW-1185">Reference proteome</keyword>
<dbReference type="SMART" id="SM00849">
    <property type="entry name" value="Lactamase_B"/>
    <property type="match status" value="1"/>
</dbReference>
<dbReference type="SUPFAM" id="SSF56281">
    <property type="entry name" value="Metallo-hydrolase/oxidoreductase"/>
    <property type="match status" value="1"/>
</dbReference>
<dbReference type="Proteomes" id="UP000298324">
    <property type="component" value="Unassembled WGS sequence"/>
</dbReference>
<dbReference type="AlphaFoldDB" id="A0A4Y7R6Z6"/>
<dbReference type="RefSeq" id="WP_190258905.1">
    <property type="nucleotide sequence ID" value="NZ_QFGA01000003.1"/>
</dbReference>
<evidence type="ECO:0000259" key="1">
    <source>
        <dbReference type="SMART" id="SM00849"/>
    </source>
</evidence>
<gene>
    <name evidence="2" type="ORF">Psch_03286</name>
</gene>
<dbReference type="CDD" id="cd07725">
    <property type="entry name" value="TTHA1429-like_MBL-fold"/>
    <property type="match status" value="1"/>
</dbReference>
<comment type="caution">
    <text evidence="2">The sequence shown here is derived from an EMBL/GenBank/DDBJ whole genome shotgun (WGS) entry which is preliminary data.</text>
</comment>
<dbReference type="InterPro" id="IPR050662">
    <property type="entry name" value="Sec-metab_biosynth-thioest"/>
</dbReference>
<dbReference type="PANTHER" id="PTHR23131:SF4">
    <property type="entry name" value="METALLO-BETA-LACTAMASE SUPERFAMILY POTEIN"/>
    <property type="match status" value="1"/>
</dbReference>
<name>A0A4Y7R6Z6_9FIRM</name>